<evidence type="ECO:0000313" key="11">
    <source>
        <dbReference type="EMBL" id="GGP21116.1"/>
    </source>
</evidence>
<keyword evidence="2 10" id="KW-0444">Lipid biosynthesis</keyword>
<dbReference type="PANTHER" id="PTHR40029">
    <property type="match status" value="1"/>
</dbReference>
<dbReference type="InterPro" id="IPR010946">
    <property type="entry name" value="GGGP_synth"/>
</dbReference>
<dbReference type="Gene3D" id="3.20.20.390">
    <property type="entry name" value="FMN-linked oxidoreductases"/>
    <property type="match status" value="1"/>
</dbReference>
<comment type="catalytic activity">
    <reaction evidence="9 10">
        <text>sn-glycerol 1-phosphate + (2E,6E,10E)-geranylgeranyl diphosphate = sn-3-O-(geranylgeranyl)glycerol 1-phosphate + diphosphate</text>
        <dbReference type="Rhea" id="RHEA:23404"/>
        <dbReference type="ChEBI" id="CHEBI:33019"/>
        <dbReference type="ChEBI" id="CHEBI:57677"/>
        <dbReference type="ChEBI" id="CHEBI:57685"/>
        <dbReference type="ChEBI" id="CHEBI:58756"/>
        <dbReference type="EC" id="2.5.1.41"/>
    </reaction>
</comment>
<feature type="binding site" evidence="10">
    <location>
        <begin position="204"/>
        <end position="205"/>
    </location>
    <ligand>
        <name>sn-glycerol 1-phosphate</name>
        <dbReference type="ChEBI" id="CHEBI:57685"/>
    </ligand>
</feature>
<dbReference type="HAMAP" id="MF_00112">
    <property type="entry name" value="GGGP_HepGP_synthase"/>
    <property type="match status" value="1"/>
</dbReference>
<comment type="similarity">
    <text evidence="10">Belongs to the GGGP/HepGP synthase family. Group II subfamily.</text>
</comment>
<dbReference type="EMBL" id="BMNL01000003">
    <property type="protein sequence ID" value="GGP21116.1"/>
    <property type="molecule type" value="Genomic_DNA"/>
</dbReference>
<dbReference type="OrthoDB" id="7409at2157"/>
<evidence type="ECO:0000256" key="5">
    <source>
        <dbReference type="ARBA" id="ARBA00022842"/>
    </source>
</evidence>
<comment type="subcellular location">
    <subcellularLocation>
        <location evidence="10">Cytoplasm</location>
    </subcellularLocation>
</comment>
<keyword evidence="6 10" id="KW-0443">Lipid metabolism</keyword>
<keyword evidence="12" id="KW-1185">Reference proteome</keyword>
<dbReference type="SUPFAM" id="SSF51395">
    <property type="entry name" value="FMN-linked oxidoreductases"/>
    <property type="match status" value="1"/>
</dbReference>
<feature type="binding site" evidence="10">
    <location>
        <position position="23"/>
    </location>
    <ligand>
        <name>Mg(2+)</name>
        <dbReference type="ChEBI" id="CHEBI:18420"/>
    </ligand>
</feature>
<comment type="caution">
    <text evidence="11">The sequence shown here is derived from an EMBL/GenBank/DDBJ whole genome shotgun (WGS) entry which is preliminary data.</text>
</comment>
<evidence type="ECO:0000256" key="10">
    <source>
        <dbReference type="HAMAP-Rule" id="MF_00112"/>
    </source>
</evidence>
<sequence length="263" mass="28407">MTIYDYLLGELRKYGSIHLTLLDPDKIDIDKFVELSKNAEKSGSSAVMVGGSLGVNEKLLDEYLEAAKREVNIPFILFPGNIAGLSSKADALFYLSVLNSLDPYYIIGAQVQASILLAKRYTSLDVISMAYIIVGEGGAAGYVSNARMLPFERDDIIIAYALAAKYLGFNVIYLEAGSGAKEPVRPSILAKMKRLVDRPIMVGGGIRTPEVAYSIALAGADMIVTGTVVEESPSMVLSDIVDAVHRGGMDRKNGSSRNEESKQ</sequence>
<dbReference type="NCBIfam" id="NF003198">
    <property type="entry name" value="PRK04169.1-2"/>
    <property type="match status" value="1"/>
</dbReference>
<keyword evidence="1 10" id="KW-0963">Cytoplasm</keyword>
<dbReference type="Proteomes" id="UP000610960">
    <property type="component" value="Unassembled WGS sequence"/>
</dbReference>
<evidence type="ECO:0000256" key="8">
    <source>
        <dbReference type="ARBA" id="ARBA00023264"/>
    </source>
</evidence>
<dbReference type="UniPathway" id="UPA00940"/>
<comment type="cofactor">
    <cofactor evidence="10">
        <name>Mg(2+)</name>
        <dbReference type="ChEBI" id="CHEBI:18420"/>
    </cofactor>
</comment>
<feature type="binding site" evidence="10">
    <location>
        <begin position="226"/>
        <end position="227"/>
    </location>
    <ligand>
        <name>sn-glycerol 1-phosphate</name>
        <dbReference type="ChEBI" id="CHEBI:57685"/>
    </ligand>
</feature>
<feature type="binding site" evidence="10">
    <location>
        <position position="52"/>
    </location>
    <ligand>
        <name>Mg(2+)</name>
        <dbReference type="ChEBI" id="CHEBI:18420"/>
    </ligand>
</feature>
<dbReference type="Pfam" id="PF01884">
    <property type="entry name" value="PcrB"/>
    <property type="match status" value="1"/>
</dbReference>
<dbReference type="CDD" id="cd02812">
    <property type="entry name" value="PcrB_like"/>
    <property type="match status" value="1"/>
</dbReference>
<reference evidence="11" key="2">
    <citation type="submission" date="2020-09" db="EMBL/GenBank/DDBJ databases">
        <authorList>
            <person name="Sun Q."/>
            <person name="Ohkuma M."/>
        </authorList>
    </citation>
    <scope>NUCLEOTIDE SEQUENCE</scope>
    <source>
        <strain evidence="11">JCM 10088</strain>
    </source>
</reference>
<dbReference type="InterPro" id="IPR038597">
    <property type="entry name" value="GGGP/HepGP_synthase_sf"/>
</dbReference>
<dbReference type="AlphaFoldDB" id="A0A830GTS1"/>
<dbReference type="PANTHER" id="PTHR40029:SF2">
    <property type="entry name" value="HEPTAPRENYLGLYCERYL PHOSPHATE SYNTHASE"/>
    <property type="match status" value="1"/>
</dbReference>
<evidence type="ECO:0000256" key="1">
    <source>
        <dbReference type="ARBA" id="ARBA00022490"/>
    </source>
</evidence>
<feature type="binding site" evidence="10">
    <location>
        <begin position="173"/>
        <end position="179"/>
    </location>
    <ligand>
        <name>sn-glycerol 1-phosphate</name>
        <dbReference type="ChEBI" id="CHEBI:57685"/>
    </ligand>
</feature>
<accession>A0A830GTS1</accession>
<evidence type="ECO:0000256" key="7">
    <source>
        <dbReference type="ARBA" id="ARBA00023209"/>
    </source>
</evidence>
<dbReference type="GO" id="GO:0005737">
    <property type="term" value="C:cytoplasm"/>
    <property type="evidence" value="ECO:0007669"/>
    <property type="project" value="UniProtKB-SubCell"/>
</dbReference>
<comment type="function">
    <text evidence="10">Prenyltransferase that catalyzes the transfer of the geranylgeranyl moiety of geranylgeranyl diphosphate (GGPP) to the C3 hydroxyl of sn-glycerol-1-phosphate (G1P). This reaction is the first ether-bond-formation step in the biosynthesis of archaeal membrane lipids.</text>
</comment>
<evidence type="ECO:0000256" key="9">
    <source>
        <dbReference type="ARBA" id="ARBA00047288"/>
    </source>
</evidence>
<dbReference type="GO" id="GO:0000287">
    <property type="term" value="F:magnesium ion binding"/>
    <property type="evidence" value="ECO:0007669"/>
    <property type="project" value="UniProtKB-UniRule"/>
</dbReference>
<comment type="pathway">
    <text evidence="10">Membrane lipid metabolism; glycerophospholipid metabolism.</text>
</comment>
<dbReference type="GO" id="GO:0046474">
    <property type="term" value="P:glycerophospholipid biosynthetic process"/>
    <property type="evidence" value="ECO:0007669"/>
    <property type="project" value="UniProtKB-UniRule"/>
</dbReference>
<proteinExistence type="inferred from homology"/>
<dbReference type="RefSeq" id="WP_188596500.1">
    <property type="nucleotide sequence ID" value="NZ_BMNL01000003.1"/>
</dbReference>
<dbReference type="NCBIfam" id="TIGR01768">
    <property type="entry name" value="GGGP-family"/>
    <property type="match status" value="1"/>
</dbReference>
<reference evidence="11" key="1">
    <citation type="journal article" date="2014" name="Int. J. Syst. Evol. Microbiol.">
        <title>Complete genome sequence of Corynebacterium casei LMG S-19264T (=DSM 44701T), isolated from a smear-ripened cheese.</title>
        <authorList>
            <consortium name="US DOE Joint Genome Institute (JGI-PGF)"/>
            <person name="Walter F."/>
            <person name="Albersmeier A."/>
            <person name="Kalinowski J."/>
            <person name="Ruckert C."/>
        </authorList>
    </citation>
    <scope>NUCLEOTIDE SEQUENCE</scope>
    <source>
        <strain evidence="11">JCM 10088</strain>
    </source>
</reference>
<comment type="caution">
    <text evidence="10">Lacks conserved residue(s) required for the propagation of feature annotation.</text>
</comment>
<keyword evidence="4 10" id="KW-0479">Metal-binding</keyword>
<dbReference type="EC" id="2.5.1.41" evidence="10"/>
<dbReference type="InterPro" id="IPR008205">
    <property type="entry name" value="GGGP_HepGP_synthase"/>
</dbReference>
<evidence type="ECO:0000256" key="4">
    <source>
        <dbReference type="ARBA" id="ARBA00022723"/>
    </source>
</evidence>
<dbReference type="GO" id="GO:0047294">
    <property type="term" value="F:phosphoglycerol geranylgeranyltransferase activity"/>
    <property type="evidence" value="ECO:0007669"/>
    <property type="project" value="UniProtKB-UniRule"/>
</dbReference>
<keyword evidence="3 10" id="KW-0808">Transferase</keyword>
<dbReference type="InterPro" id="IPR039074">
    <property type="entry name" value="GGGP/HepGP_synthase_I"/>
</dbReference>
<keyword evidence="8 10" id="KW-1208">Phospholipid metabolism</keyword>
<evidence type="ECO:0000256" key="2">
    <source>
        <dbReference type="ARBA" id="ARBA00022516"/>
    </source>
</evidence>
<name>A0A830GTS1_9CREN</name>
<evidence type="ECO:0000256" key="6">
    <source>
        <dbReference type="ARBA" id="ARBA00023098"/>
    </source>
</evidence>
<gene>
    <name evidence="11" type="ORF">GCM10007981_11620</name>
</gene>
<organism evidence="11 12">
    <name type="scientific">Thermocladium modestius</name>
    <dbReference type="NCBI Taxonomy" id="62609"/>
    <lineage>
        <taxon>Archaea</taxon>
        <taxon>Thermoproteota</taxon>
        <taxon>Thermoprotei</taxon>
        <taxon>Thermoproteales</taxon>
        <taxon>Thermoproteaceae</taxon>
        <taxon>Thermocladium</taxon>
    </lineage>
</organism>
<evidence type="ECO:0000256" key="3">
    <source>
        <dbReference type="ARBA" id="ARBA00022679"/>
    </source>
</evidence>
<evidence type="ECO:0000313" key="12">
    <source>
        <dbReference type="Proteomes" id="UP000610960"/>
    </source>
</evidence>
<dbReference type="NCBIfam" id="TIGR01769">
    <property type="entry name" value="GGGP"/>
    <property type="match status" value="1"/>
</dbReference>
<keyword evidence="5 10" id="KW-0460">Magnesium</keyword>
<protein>
    <recommendedName>
        <fullName evidence="10">Geranylgeranylglyceryl phosphate synthase</fullName>
        <shortName evidence="10">GGGP synthase</shortName>
        <shortName evidence="10">GGGPS</shortName>
        <ecNumber evidence="10">2.5.1.41</ecNumber>
    </recommendedName>
    <alternativeName>
        <fullName evidence="10">(S)-3-O-geranylgeranylglyceryl phosphate synthase</fullName>
    </alternativeName>
    <alternativeName>
        <fullName evidence="10">Phosphoglycerol geranylgeranyltransferase</fullName>
    </alternativeName>
</protein>
<dbReference type="GO" id="GO:0120536">
    <property type="term" value="F:heptaprenylglyceryl phosphate synthase activity"/>
    <property type="evidence" value="ECO:0007669"/>
    <property type="project" value="UniProtKB-ARBA"/>
</dbReference>
<keyword evidence="7 10" id="KW-0594">Phospholipid biosynthesis</keyword>